<reference evidence="2" key="1">
    <citation type="journal article" date="2020" name="Stud. Mycol.">
        <title>101 Dothideomycetes genomes: a test case for predicting lifestyles and emergence of pathogens.</title>
        <authorList>
            <person name="Haridas S."/>
            <person name="Albert R."/>
            <person name="Binder M."/>
            <person name="Bloem J."/>
            <person name="Labutti K."/>
            <person name="Salamov A."/>
            <person name="Andreopoulos B."/>
            <person name="Baker S."/>
            <person name="Barry K."/>
            <person name="Bills G."/>
            <person name="Bluhm B."/>
            <person name="Cannon C."/>
            <person name="Castanera R."/>
            <person name="Culley D."/>
            <person name="Daum C."/>
            <person name="Ezra D."/>
            <person name="Gonzalez J."/>
            <person name="Henrissat B."/>
            <person name="Kuo A."/>
            <person name="Liang C."/>
            <person name="Lipzen A."/>
            <person name="Lutzoni F."/>
            <person name="Magnuson J."/>
            <person name="Mondo S."/>
            <person name="Nolan M."/>
            <person name="Ohm R."/>
            <person name="Pangilinan J."/>
            <person name="Park H.-J."/>
            <person name="Ramirez L."/>
            <person name="Alfaro M."/>
            <person name="Sun H."/>
            <person name="Tritt A."/>
            <person name="Yoshinaga Y."/>
            <person name="Zwiers L.-H."/>
            <person name="Turgeon B."/>
            <person name="Goodwin S."/>
            <person name="Spatafora J."/>
            <person name="Crous P."/>
            <person name="Grigoriev I."/>
        </authorList>
    </citation>
    <scope>NUCLEOTIDE SEQUENCE</scope>
    <source>
        <strain evidence="2">CBS 125425</strain>
    </source>
</reference>
<keyword evidence="3" id="KW-1185">Reference proteome</keyword>
<keyword evidence="1" id="KW-0812">Transmembrane</keyword>
<evidence type="ECO:0000313" key="3">
    <source>
        <dbReference type="Proteomes" id="UP000799444"/>
    </source>
</evidence>
<dbReference type="EMBL" id="ML996379">
    <property type="protein sequence ID" value="KAF2726860.1"/>
    <property type="molecule type" value="Genomic_DNA"/>
</dbReference>
<feature type="transmembrane region" description="Helical" evidence="1">
    <location>
        <begin position="447"/>
        <end position="466"/>
    </location>
</feature>
<dbReference type="AlphaFoldDB" id="A0A9P4QIF7"/>
<feature type="transmembrane region" description="Helical" evidence="1">
    <location>
        <begin position="416"/>
        <end position="435"/>
    </location>
</feature>
<keyword evidence="1" id="KW-0472">Membrane</keyword>
<gene>
    <name evidence="2" type="ORF">EJ04DRAFT_570888</name>
</gene>
<comment type="caution">
    <text evidence="2">The sequence shown here is derived from an EMBL/GenBank/DDBJ whole genome shotgun (WGS) entry which is preliminary data.</text>
</comment>
<dbReference type="Gene3D" id="1.20.58.340">
    <property type="entry name" value="Magnesium transport protein CorA, transmembrane region"/>
    <property type="match status" value="1"/>
</dbReference>
<proteinExistence type="predicted"/>
<keyword evidence="1" id="KW-1133">Transmembrane helix</keyword>
<evidence type="ECO:0000313" key="2">
    <source>
        <dbReference type="EMBL" id="KAF2726860.1"/>
    </source>
</evidence>
<evidence type="ECO:0000256" key="1">
    <source>
        <dbReference type="SAM" id="Phobius"/>
    </source>
</evidence>
<sequence length="491" mass="54204">MELIDRDIFHRAEGAFALSLLDFKPAVVTVLEIDHLKNRPPIFRRLFLAPVEFDHWIAEQSHSKCGSRPSEVIGRLRLVLAPKFPTSDQKYGHLATHHDRFPADHVPEHLPLPFSRKQFELLSDHLELPSALPALLAKEFSTSSESHFQVYDSAHREKTTSAPPVICNGQTDDCVDTLKLTMRVKGWSMFGVGTCLALSHSRTTNTTNALLVCKGPEQATYVCNAIERVSSLSTHPALIPCVLCNCSLDVVDEKVDVTWVELFLVELDSGQTGVSLVSDGALLEPRDCSDPNISKRATGVSQRALAWGIYADLVNSLIAEVADFVASYGTGLADTDLIALRVEQGQIIKDQVSLISQRGRSLRRRIEHLRGRAEVQVTTIYNHLAQQSNQINLHLAESSRKVAVEAQKDAATMKSVAVLTMTFLPATFIATLFATPAMMSSSPSQGTYWAVTIPLTALVLIIWSGWTWTSMRQIEKTVAPVLTSRDLDTKS</sequence>
<dbReference type="Proteomes" id="UP000799444">
    <property type="component" value="Unassembled WGS sequence"/>
</dbReference>
<name>A0A9P4QIF7_9PLEO</name>
<organism evidence="2 3">
    <name type="scientific">Polyplosphaeria fusca</name>
    <dbReference type="NCBI Taxonomy" id="682080"/>
    <lineage>
        <taxon>Eukaryota</taxon>
        <taxon>Fungi</taxon>
        <taxon>Dikarya</taxon>
        <taxon>Ascomycota</taxon>
        <taxon>Pezizomycotina</taxon>
        <taxon>Dothideomycetes</taxon>
        <taxon>Pleosporomycetidae</taxon>
        <taxon>Pleosporales</taxon>
        <taxon>Tetraplosphaeriaceae</taxon>
        <taxon>Polyplosphaeria</taxon>
    </lineage>
</organism>
<accession>A0A9P4QIF7</accession>
<dbReference type="OrthoDB" id="3738195at2759"/>
<protein>
    <submittedName>
        <fullName evidence="2">Uncharacterized protein</fullName>
    </submittedName>
</protein>